<keyword evidence="6 7" id="KW-0408">Iron</keyword>
<dbReference type="GO" id="GO:0030313">
    <property type="term" value="C:cell envelope"/>
    <property type="evidence" value="ECO:0007669"/>
    <property type="project" value="UniProtKB-SubCell"/>
</dbReference>
<dbReference type="InterPro" id="IPR051395">
    <property type="entry name" value="Cytochrome_c_Peroxidase/MauG"/>
</dbReference>
<organism evidence="10 11">
    <name type="scientific">Dawidia cretensis</name>
    <dbReference type="NCBI Taxonomy" id="2782350"/>
    <lineage>
        <taxon>Bacteria</taxon>
        <taxon>Pseudomonadati</taxon>
        <taxon>Bacteroidota</taxon>
        <taxon>Cytophagia</taxon>
        <taxon>Cytophagales</taxon>
        <taxon>Chryseotaleaceae</taxon>
        <taxon>Dawidia</taxon>
    </lineage>
</organism>
<evidence type="ECO:0000256" key="2">
    <source>
        <dbReference type="ARBA" id="ARBA00022617"/>
    </source>
</evidence>
<keyword evidence="11" id="KW-1185">Reference proteome</keyword>
<protein>
    <submittedName>
        <fullName evidence="10">Cytochrome C peroxidase</fullName>
    </submittedName>
</protein>
<accession>A0AAP2DXF8</accession>
<dbReference type="PANTHER" id="PTHR30600">
    <property type="entry name" value="CYTOCHROME C PEROXIDASE-RELATED"/>
    <property type="match status" value="1"/>
</dbReference>
<dbReference type="InterPro" id="IPR038352">
    <property type="entry name" value="Imelysin_sf"/>
</dbReference>
<dbReference type="EMBL" id="JAHESE010000005">
    <property type="protein sequence ID" value="MBT1708159.1"/>
    <property type="molecule type" value="Genomic_DNA"/>
</dbReference>
<evidence type="ECO:0000256" key="1">
    <source>
        <dbReference type="ARBA" id="ARBA00004196"/>
    </source>
</evidence>
<evidence type="ECO:0000259" key="9">
    <source>
        <dbReference type="PROSITE" id="PS51007"/>
    </source>
</evidence>
<feature type="domain" description="Cytochrome c" evidence="9">
    <location>
        <begin position="303"/>
        <end position="436"/>
    </location>
</feature>
<evidence type="ECO:0000256" key="4">
    <source>
        <dbReference type="ARBA" id="ARBA00022729"/>
    </source>
</evidence>
<evidence type="ECO:0000256" key="3">
    <source>
        <dbReference type="ARBA" id="ARBA00022723"/>
    </source>
</evidence>
<dbReference type="PROSITE" id="PS51007">
    <property type="entry name" value="CYTC"/>
    <property type="match status" value="2"/>
</dbReference>
<dbReference type="PROSITE" id="PS51257">
    <property type="entry name" value="PROKAR_LIPOPROTEIN"/>
    <property type="match status" value="1"/>
</dbReference>
<dbReference type="Pfam" id="PF03150">
    <property type="entry name" value="CCP_MauG"/>
    <property type="match status" value="1"/>
</dbReference>
<keyword evidence="4 8" id="KW-0732">Signal</keyword>
<dbReference type="Gene3D" id="1.20.1420.20">
    <property type="entry name" value="M75 peptidase, HXXE motif"/>
    <property type="match status" value="1"/>
</dbReference>
<keyword evidence="3 7" id="KW-0479">Metal-binding</keyword>
<feature type="signal peptide" evidence="8">
    <location>
        <begin position="1"/>
        <end position="21"/>
    </location>
</feature>
<evidence type="ECO:0000313" key="10">
    <source>
        <dbReference type="EMBL" id="MBT1708159.1"/>
    </source>
</evidence>
<dbReference type="InterPro" id="IPR036909">
    <property type="entry name" value="Cyt_c-like_dom_sf"/>
</dbReference>
<keyword evidence="10" id="KW-0575">Peroxidase</keyword>
<feature type="chain" id="PRO_5042870705" evidence="8">
    <location>
        <begin position="22"/>
        <end position="626"/>
    </location>
</feature>
<gene>
    <name evidence="10" type="ORF">KK062_07990</name>
</gene>
<dbReference type="GO" id="GO:0046872">
    <property type="term" value="F:metal ion binding"/>
    <property type="evidence" value="ECO:0007669"/>
    <property type="project" value="UniProtKB-KW"/>
</dbReference>
<dbReference type="Gene3D" id="1.10.760.10">
    <property type="entry name" value="Cytochrome c-like domain"/>
    <property type="match status" value="2"/>
</dbReference>
<dbReference type="InterPro" id="IPR004852">
    <property type="entry name" value="Di-haem_cyt_c_peroxidsae"/>
</dbReference>
<evidence type="ECO:0000313" key="11">
    <source>
        <dbReference type="Proteomes" id="UP001319080"/>
    </source>
</evidence>
<name>A0AAP2DXF8_9BACT</name>
<evidence type="ECO:0000256" key="5">
    <source>
        <dbReference type="ARBA" id="ARBA00023002"/>
    </source>
</evidence>
<feature type="domain" description="Cytochrome c" evidence="9">
    <location>
        <begin position="455"/>
        <end position="597"/>
    </location>
</feature>
<dbReference type="GO" id="GO:0020037">
    <property type="term" value="F:heme binding"/>
    <property type="evidence" value="ECO:0007669"/>
    <property type="project" value="InterPro"/>
</dbReference>
<sequence length="626" mass="69849">MKYMFLRRASFLLAASIGILAACQPAEKEVDPVQAVHHYLQLQTDTLDQRFQQLQQRVEAHAPAAELQQSFEQARDRYKNIEPLIELYFPVFADAVNGPAIDEQEPHEGGKVNFATGFQVIEEYIYPVVDTSAQTELVKETRFLAGMIGRLRQLISNNQMTDQHIFQAMRLEVLRIMALGVSGFDSPVALRSLPESVEALQGIEHILNCFEQQVPATEVKANLARAYTFLQKDVSFNDFDRATFFADIMTPLSKSLYAYQQTLGIANRPLISAIDMSKDNFFEKDIFTADYFSNPDNRQPQPEAARLGKMLFFDPILSGNNKRSCASCHQPGRAFTDGRGKSLAFEGKGDVSRNAPTLINALYQRMLFYDLRTMFLEDQAADVMANATEMHGHIDEAVIKISKSEEYQVLFKKAYNKPVTNRTIQLALAAYIRSLSSMNSGFDRYMRGEKTAMPAEAVAGFNVFMGKAKCATCHFMPLFNGTVPALYMKSESEVLGVPAKPDTAHAQVDTDLGKFNTYHDDLNKNAFKTPTIRNAGLTGPYMHNGVYTSLEQVIDFYNRGGGAGIGIDLPNQTLPTDKLELTAQEQKNIIAFIHSLTDTTGLTTPPRHLPAFQDAALNARKVGGEY</sequence>
<evidence type="ECO:0000256" key="8">
    <source>
        <dbReference type="SAM" id="SignalP"/>
    </source>
</evidence>
<keyword evidence="2 7" id="KW-0349">Heme</keyword>
<evidence type="ECO:0000256" key="7">
    <source>
        <dbReference type="PROSITE-ProRule" id="PRU00433"/>
    </source>
</evidence>
<keyword evidence="5" id="KW-0560">Oxidoreductase</keyword>
<dbReference type="SUPFAM" id="SSF46626">
    <property type="entry name" value="Cytochrome c"/>
    <property type="match status" value="2"/>
</dbReference>
<dbReference type="PANTHER" id="PTHR30600:SF10">
    <property type="entry name" value="BLL6722 PROTEIN"/>
    <property type="match status" value="1"/>
</dbReference>
<dbReference type="InterPro" id="IPR009056">
    <property type="entry name" value="Cyt_c-like_dom"/>
</dbReference>
<evidence type="ECO:0000256" key="6">
    <source>
        <dbReference type="ARBA" id="ARBA00023004"/>
    </source>
</evidence>
<dbReference type="Proteomes" id="UP001319080">
    <property type="component" value="Unassembled WGS sequence"/>
</dbReference>
<proteinExistence type="predicted"/>
<dbReference type="GO" id="GO:0009055">
    <property type="term" value="F:electron transfer activity"/>
    <property type="evidence" value="ECO:0007669"/>
    <property type="project" value="InterPro"/>
</dbReference>
<comment type="subcellular location">
    <subcellularLocation>
        <location evidence="1">Cell envelope</location>
    </subcellularLocation>
</comment>
<comment type="caution">
    <text evidence="10">The sequence shown here is derived from an EMBL/GenBank/DDBJ whole genome shotgun (WGS) entry which is preliminary data.</text>
</comment>
<dbReference type="GO" id="GO:0004130">
    <property type="term" value="F:cytochrome-c peroxidase activity"/>
    <property type="evidence" value="ECO:0007669"/>
    <property type="project" value="TreeGrafter"/>
</dbReference>
<dbReference type="RefSeq" id="WP_254083749.1">
    <property type="nucleotide sequence ID" value="NZ_JAHESE010000005.1"/>
</dbReference>
<dbReference type="AlphaFoldDB" id="A0AAP2DXF8"/>
<reference evidence="10 11" key="1">
    <citation type="submission" date="2021-05" db="EMBL/GenBank/DDBJ databases">
        <title>A Polyphasic approach of four new species of the genus Ohtaekwangia: Ohtaekwangia histidinii sp. nov., Ohtaekwangia cretensis sp. nov., Ohtaekwangia indiensis sp. nov., Ohtaekwangia reichenbachii sp. nov. from diverse environment.</title>
        <authorList>
            <person name="Octaviana S."/>
        </authorList>
    </citation>
    <scope>NUCLEOTIDE SEQUENCE [LARGE SCALE GENOMIC DNA]</scope>
    <source>
        <strain evidence="10 11">PWU5</strain>
    </source>
</reference>